<dbReference type="RefSeq" id="WP_305999410.1">
    <property type="nucleotide sequence ID" value="NZ_JASNFN010000008.1"/>
</dbReference>
<evidence type="ECO:0000256" key="1">
    <source>
        <dbReference type="SAM" id="SignalP"/>
    </source>
</evidence>
<dbReference type="Proteomes" id="UP001233673">
    <property type="component" value="Unassembled WGS sequence"/>
</dbReference>
<gene>
    <name evidence="2" type="ORF">QOZ88_08805</name>
</gene>
<keyword evidence="1" id="KW-0732">Signal</keyword>
<dbReference type="PROSITE" id="PS51257">
    <property type="entry name" value="PROKAR_LIPOPROTEIN"/>
    <property type="match status" value="1"/>
</dbReference>
<name>A0ABT9IAZ3_9ACTN</name>
<protein>
    <submittedName>
        <fullName evidence="2">Uncharacterized protein</fullName>
    </submittedName>
</protein>
<dbReference type="EMBL" id="JASNFN010000008">
    <property type="protein sequence ID" value="MDP5182737.1"/>
    <property type="molecule type" value="Genomic_DNA"/>
</dbReference>
<accession>A0ABT9IAZ3</accession>
<comment type="caution">
    <text evidence="2">The sequence shown here is derived from an EMBL/GenBank/DDBJ whole genome shotgun (WGS) entry which is preliminary data.</text>
</comment>
<reference evidence="3" key="1">
    <citation type="submission" date="2023-05" db="EMBL/GenBank/DDBJ databases">
        <title>Draft genome of Pseudofrankia sp. BMG5.37.</title>
        <authorList>
            <person name="Gtari M."/>
            <person name="Ghodhbane F."/>
            <person name="Sbissi I."/>
        </authorList>
    </citation>
    <scope>NUCLEOTIDE SEQUENCE [LARGE SCALE GENOMIC DNA]</scope>
    <source>
        <strain evidence="3">BMG 814</strain>
    </source>
</reference>
<organism evidence="2 3">
    <name type="scientific">Blastococcus carthaginiensis</name>
    <dbReference type="NCBI Taxonomy" id="3050034"/>
    <lineage>
        <taxon>Bacteria</taxon>
        <taxon>Bacillati</taxon>
        <taxon>Actinomycetota</taxon>
        <taxon>Actinomycetes</taxon>
        <taxon>Geodermatophilales</taxon>
        <taxon>Geodermatophilaceae</taxon>
        <taxon>Blastococcus</taxon>
    </lineage>
</organism>
<evidence type="ECO:0000313" key="3">
    <source>
        <dbReference type="Proteomes" id="UP001233673"/>
    </source>
</evidence>
<feature type="chain" id="PRO_5047335621" evidence="1">
    <location>
        <begin position="24"/>
        <end position="139"/>
    </location>
</feature>
<proteinExistence type="predicted"/>
<evidence type="ECO:0000313" key="2">
    <source>
        <dbReference type="EMBL" id="MDP5182737.1"/>
    </source>
</evidence>
<feature type="signal peptide" evidence="1">
    <location>
        <begin position="1"/>
        <end position="23"/>
    </location>
</feature>
<sequence length="139" mass="13813">MNLSRRRTAQALLASGAVPFLVACGGGEAISAGGVTVLVSEQTGFGMDALGGGRLEVVGGCLGAGGSVIVWPHGTEVVDEAPLTIDVPGHGTYGLGDEVEVSGGFVLEHSSQDAPPGPYDVAGVTVPAGCAEHDIFLAR</sequence>
<keyword evidence="3" id="KW-1185">Reference proteome</keyword>